<evidence type="ECO:0000313" key="8">
    <source>
        <dbReference type="Proteomes" id="UP000295280"/>
    </source>
</evidence>
<keyword evidence="5" id="KW-0460">Magnesium</keyword>
<evidence type="ECO:0000256" key="2">
    <source>
        <dbReference type="ARBA" id="ARBA00005582"/>
    </source>
</evidence>
<organism evidence="7 8">
    <name type="scientific">Macrococcus carouselicus</name>
    <dbReference type="NCBI Taxonomy" id="69969"/>
    <lineage>
        <taxon>Bacteria</taxon>
        <taxon>Bacillati</taxon>
        <taxon>Bacillota</taxon>
        <taxon>Bacilli</taxon>
        <taxon>Bacillales</taxon>
        <taxon>Staphylococcaceae</taxon>
        <taxon>Macrococcus</taxon>
    </lineage>
</organism>
<evidence type="ECO:0000256" key="3">
    <source>
        <dbReference type="ARBA" id="ARBA00022723"/>
    </source>
</evidence>
<evidence type="ECO:0000313" key="7">
    <source>
        <dbReference type="EMBL" id="TDL96632.1"/>
    </source>
</evidence>
<dbReference type="AlphaFoldDB" id="A0A9Q8CCH5"/>
<comment type="caution">
    <text evidence="7">The sequence shown here is derived from an EMBL/GenBank/DDBJ whole genome shotgun (WGS) entry which is preliminary data.</text>
</comment>
<dbReference type="OrthoDB" id="9786032at2"/>
<dbReference type="PANTHER" id="PTHR43758:SF8">
    <property type="entry name" value="8-OXO-DGTP DIPHOSPHATASE YTKD-RELATED"/>
    <property type="match status" value="1"/>
</dbReference>
<dbReference type="InterPro" id="IPR015797">
    <property type="entry name" value="NUDIX_hydrolase-like_dom_sf"/>
</dbReference>
<dbReference type="EMBL" id="SCWD01000005">
    <property type="protein sequence ID" value="TDL96632.1"/>
    <property type="molecule type" value="Genomic_DNA"/>
</dbReference>
<dbReference type="PROSITE" id="PS51462">
    <property type="entry name" value="NUDIX"/>
    <property type="match status" value="1"/>
</dbReference>
<dbReference type="SUPFAM" id="SSF55811">
    <property type="entry name" value="Nudix"/>
    <property type="match status" value="1"/>
</dbReference>
<accession>A0A9Q8CCH5</accession>
<dbReference type="InterPro" id="IPR020084">
    <property type="entry name" value="NUDIX_hydrolase_CS"/>
</dbReference>
<evidence type="ECO:0000256" key="5">
    <source>
        <dbReference type="ARBA" id="ARBA00022842"/>
    </source>
</evidence>
<dbReference type="PANTHER" id="PTHR43758">
    <property type="entry name" value="7,8-DIHYDRO-8-OXOGUANINE TRIPHOSPHATASE"/>
    <property type="match status" value="1"/>
</dbReference>
<dbReference type="GO" id="GO:0046872">
    <property type="term" value="F:metal ion binding"/>
    <property type="evidence" value="ECO:0007669"/>
    <property type="project" value="UniProtKB-KW"/>
</dbReference>
<evidence type="ECO:0000256" key="4">
    <source>
        <dbReference type="ARBA" id="ARBA00022801"/>
    </source>
</evidence>
<reference evidence="7 8" key="1">
    <citation type="submission" date="2019-01" db="EMBL/GenBank/DDBJ databases">
        <title>Draft genome sequences of the type strains of six Macrococcus species.</title>
        <authorList>
            <person name="Mazhar S."/>
            <person name="Altermann E."/>
            <person name="Hill C."/>
            <person name="Mcauliffe O."/>
        </authorList>
    </citation>
    <scope>NUCLEOTIDE SEQUENCE [LARGE SCALE GENOMIC DNA]</scope>
    <source>
        <strain evidence="7 8">ATCC 51828</strain>
    </source>
</reference>
<keyword evidence="8" id="KW-1185">Reference proteome</keyword>
<dbReference type="Proteomes" id="UP000295280">
    <property type="component" value="Unassembled WGS sequence"/>
</dbReference>
<dbReference type="Gene3D" id="3.90.79.10">
    <property type="entry name" value="Nucleoside Triphosphate Pyrophosphohydrolase"/>
    <property type="match status" value="1"/>
</dbReference>
<evidence type="ECO:0000259" key="6">
    <source>
        <dbReference type="PROSITE" id="PS51462"/>
    </source>
</evidence>
<comment type="cofactor">
    <cofactor evidence="1">
        <name>Mg(2+)</name>
        <dbReference type="ChEBI" id="CHEBI:18420"/>
    </cofactor>
</comment>
<dbReference type="PROSITE" id="PS00893">
    <property type="entry name" value="NUDIX_BOX"/>
    <property type="match status" value="1"/>
</dbReference>
<keyword evidence="4 7" id="KW-0378">Hydrolase</keyword>
<dbReference type="GO" id="GO:0016818">
    <property type="term" value="F:hydrolase activity, acting on acid anhydrides, in phosphorus-containing anhydrides"/>
    <property type="evidence" value="ECO:0007669"/>
    <property type="project" value="TreeGrafter"/>
</dbReference>
<gene>
    <name evidence="7" type="ORF">ERX40_09775</name>
</gene>
<name>A0A9Q8CCH5_9STAP</name>
<evidence type="ECO:0000256" key="1">
    <source>
        <dbReference type="ARBA" id="ARBA00001946"/>
    </source>
</evidence>
<dbReference type="Pfam" id="PF00293">
    <property type="entry name" value="NUDIX"/>
    <property type="match status" value="1"/>
</dbReference>
<feature type="domain" description="Nudix hydrolase" evidence="6">
    <location>
        <begin position="28"/>
        <end position="161"/>
    </location>
</feature>
<protein>
    <submittedName>
        <fullName evidence="7">NUDIX hydrolase</fullName>
    </submittedName>
</protein>
<dbReference type="RefSeq" id="WP_133418316.1">
    <property type="nucleotide sequence ID" value="NZ_SCWD01000005.1"/>
</dbReference>
<comment type="similarity">
    <text evidence="2">Belongs to the Nudix hydrolase family.</text>
</comment>
<keyword evidence="3" id="KW-0479">Metal-binding</keyword>
<proteinExistence type="inferred from homology"/>
<dbReference type="InterPro" id="IPR000086">
    <property type="entry name" value="NUDIX_hydrolase_dom"/>
</dbReference>
<sequence length="164" mass="18501">MEIWDGYDKELKKAGVDLIRGNLIPDELYHIVAEVVLRHTDGSFLAMQRDWNKRGGGLFEITAGGSILKGEEIEAGAVRELQEETGIKVESLSPLYNLTSDVNQTHYFGYLAYTGAAKDSVTLQEKETIDYKWIAEADMANYILSDEVVFSTRDRVWPNLEPLL</sequence>